<dbReference type="STRING" id="429701.A0A2G9HYL2"/>
<evidence type="ECO:0000259" key="11">
    <source>
        <dbReference type="SMART" id="SM00499"/>
    </source>
</evidence>
<keyword evidence="7" id="KW-0325">Glycoprotein</keyword>
<dbReference type="GO" id="GO:0005886">
    <property type="term" value="C:plasma membrane"/>
    <property type="evidence" value="ECO:0007669"/>
    <property type="project" value="UniProtKB-SubCell"/>
</dbReference>
<dbReference type="PANTHER" id="PTHR33044">
    <property type="entry name" value="BIFUNCTIONAL INHIBITOR/LIPID-TRANSFER PROTEIN/SEED STORAGE 2S ALBUMIN SUPERFAMILY PROTEIN-RELATED"/>
    <property type="match status" value="1"/>
</dbReference>
<dbReference type="Gene3D" id="1.10.110.10">
    <property type="entry name" value="Plant lipid-transfer and hydrophobic proteins"/>
    <property type="match status" value="1"/>
</dbReference>
<organism evidence="12 13">
    <name type="scientific">Handroanthus impetiginosus</name>
    <dbReference type="NCBI Taxonomy" id="429701"/>
    <lineage>
        <taxon>Eukaryota</taxon>
        <taxon>Viridiplantae</taxon>
        <taxon>Streptophyta</taxon>
        <taxon>Embryophyta</taxon>
        <taxon>Tracheophyta</taxon>
        <taxon>Spermatophyta</taxon>
        <taxon>Magnoliopsida</taxon>
        <taxon>eudicotyledons</taxon>
        <taxon>Gunneridae</taxon>
        <taxon>Pentapetalae</taxon>
        <taxon>asterids</taxon>
        <taxon>lamiids</taxon>
        <taxon>Lamiales</taxon>
        <taxon>Bignoniaceae</taxon>
        <taxon>Crescentiina</taxon>
        <taxon>Tabebuia alliance</taxon>
        <taxon>Handroanthus</taxon>
    </lineage>
</organism>
<dbReference type="OrthoDB" id="1914452at2759"/>
<keyword evidence="5 10" id="KW-0732">Signal</keyword>
<comment type="subcellular location">
    <subcellularLocation>
        <location evidence="1">Cell membrane</location>
        <topology evidence="1">Lipid-anchor</topology>
        <topology evidence="1">GPI-anchor</topology>
    </subcellularLocation>
</comment>
<feature type="compositionally biased region" description="Low complexity" evidence="9">
    <location>
        <begin position="158"/>
        <end position="173"/>
    </location>
</feature>
<dbReference type="SMART" id="SM00499">
    <property type="entry name" value="AAI"/>
    <property type="match status" value="1"/>
</dbReference>
<feature type="compositionally biased region" description="Low complexity" evidence="9">
    <location>
        <begin position="124"/>
        <end position="136"/>
    </location>
</feature>
<gene>
    <name evidence="12" type="ORF">CDL12_04716</name>
</gene>
<dbReference type="Proteomes" id="UP000231279">
    <property type="component" value="Unassembled WGS sequence"/>
</dbReference>
<evidence type="ECO:0000313" key="12">
    <source>
        <dbReference type="EMBL" id="PIN22563.1"/>
    </source>
</evidence>
<evidence type="ECO:0000256" key="10">
    <source>
        <dbReference type="SAM" id="SignalP"/>
    </source>
</evidence>
<evidence type="ECO:0000256" key="2">
    <source>
        <dbReference type="ARBA" id="ARBA00009748"/>
    </source>
</evidence>
<proteinExistence type="inferred from homology"/>
<keyword evidence="4" id="KW-0472">Membrane</keyword>
<evidence type="ECO:0000256" key="6">
    <source>
        <dbReference type="ARBA" id="ARBA00023157"/>
    </source>
</evidence>
<dbReference type="EMBL" id="NKXS01000732">
    <property type="protein sequence ID" value="PIN22563.1"/>
    <property type="molecule type" value="Genomic_DNA"/>
</dbReference>
<reference evidence="13" key="1">
    <citation type="journal article" date="2018" name="Gigascience">
        <title>Genome assembly of the Pink Ipe (Handroanthus impetiginosus, Bignoniaceae), a highly valued, ecologically keystone Neotropical timber forest tree.</title>
        <authorList>
            <person name="Silva-Junior O.B."/>
            <person name="Grattapaglia D."/>
            <person name="Novaes E."/>
            <person name="Collevatti R.G."/>
        </authorList>
    </citation>
    <scope>NUCLEOTIDE SEQUENCE [LARGE SCALE GENOMIC DNA]</scope>
    <source>
        <strain evidence="13">cv. UFG-1</strain>
    </source>
</reference>
<keyword evidence="8" id="KW-0449">Lipoprotein</keyword>
<evidence type="ECO:0000256" key="7">
    <source>
        <dbReference type="ARBA" id="ARBA00023180"/>
    </source>
</evidence>
<evidence type="ECO:0000256" key="1">
    <source>
        <dbReference type="ARBA" id="ARBA00004609"/>
    </source>
</evidence>
<evidence type="ECO:0000256" key="5">
    <source>
        <dbReference type="ARBA" id="ARBA00022729"/>
    </source>
</evidence>
<sequence>MASQFLILILSISAAVSILSPVVSGQTINAPCTPSMITTFTPCMNFVTNNSVNGTTPPADCCNSLKSLMSNGKDCLCLIFTGSAGPFRIPINRTLAISLPRSCNMPVVPLQCKGPDPANGPSISPNAAPSPRTSPSAPAPPEPLSPRGDAAPTPPAPTTNGGPPSGTTGSRAGATPSAARPSYSVSPLHIMAVLGAIALKYY</sequence>
<dbReference type="SUPFAM" id="SSF47699">
    <property type="entry name" value="Bifunctional inhibitor/lipid-transfer protein/seed storage 2S albumin"/>
    <property type="match status" value="1"/>
</dbReference>
<feature type="region of interest" description="Disordered" evidence="9">
    <location>
        <begin position="114"/>
        <end position="182"/>
    </location>
</feature>
<feature type="signal peptide" evidence="10">
    <location>
        <begin position="1"/>
        <end position="25"/>
    </location>
</feature>
<accession>A0A2G9HYL2</accession>
<comment type="similarity">
    <text evidence="2">Belongs to the plant LTP family.</text>
</comment>
<dbReference type="GO" id="GO:0098552">
    <property type="term" value="C:side of membrane"/>
    <property type="evidence" value="ECO:0007669"/>
    <property type="project" value="UniProtKB-KW"/>
</dbReference>
<dbReference type="Pfam" id="PF14368">
    <property type="entry name" value="LTP_2"/>
    <property type="match status" value="1"/>
</dbReference>
<evidence type="ECO:0000256" key="9">
    <source>
        <dbReference type="SAM" id="MobiDB-lite"/>
    </source>
</evidence>
<keyword evidence="4" id="KW-0336">GPI-anchor</keyword>
<evidence type="ECO:0000256" key="4">
    <source>
        <dbReference type="ARBA" id="ARBA00022622"/>
    </source>
</evidence>
<name>A0A2G9HYL2_9LAMI</name>
<dbReference type="CDD" id="cd00010">
    <property type="entry name" value="AAI_LTSS"/>
    <property type="match status" value="1"/>
</dbReference>
<keyword evidence="3" id="KW-1003">Cell membrane</keyword>
<keyword evidence="13" id="KW-1185">Reference proteome</keyword>
<comment type="caution">
    <text evidence="12">The sequence shown here is derived from an EMBL/GenBank/DDBJ whole genome shotgun (WGS) entry which is preliminary data.</text>
</comment>
<dbReference type="InterPro" id="IPR016140">
    <property type="entry name" value="Bifunc_inhib/LTP/seed_store"/>
</dbReference>
<evidence type="ECO:0000256" key="8">
    <source>
        <dbReference type="ARBA" id="ARBA00023288"/>
    </source>
</evidence>
<evidence type="ECO:0000256" key="3">
    <source>
        <dbReference type="ARBA" id="ARBA00022475"/>
    </source>
</evidence>
<dbReference type="InterPro" id="IPR043325">
    <property type="entry name" value="LTSS"/>
</dbReference>
<evidence type="ECO:0000313" key="13">
    <source>
        <dbReference type="Proteomes" id="UP000231279"/>
    </source>
</evidence>
<dbReference type="InterPro" id="IPR036312">
    <property type="entry name" value="Bifun_inhib/LTP/seed_sf"/>
</dbReference>
<feature type="chain" id="PRO_5013607526" description="Bifunctional inhibitor/plant lipid transfer protein/seed storage helical domain-containing protein" evidence="10">
    <location>
        <begin position="26"/>
        <end position="202"/>
    </location>
</feature>
<feature type="domain" description="Bifunctional inhibitor/plant lipid transfer protein/seed storage helical" evidence="11">
    <location>
        <begin position="32"/>
        <end position="112"/>
    </location>
</feature>
<keyword evidence="6" id="KW-1015">Disulfide bond</keyword>
<protein>
    <recommendedName>
        <fullName evidence="11">Bifunctional inhibitor/plant lipid transfer protein/seed storage helical domain-containing protein</fullName>
    </recommendedName>
</protein>
<dbReference type="FunFam" id="1.10.110.10:FF:000001">
    <property type="entry name" value="Bifunctional inhibitor/lipid-transfer protein/seed storage 2S albumin superfamily protein"/>
    <property type="match status" value="1"/>
</dbReference>
<dbReference type="AlphaFoldDB" id="A0A2G9HYL2"/>